<protein>
    <submittedName>
        <fullName evidence="3">SDR family oxidoreductase</fullName>
    </submittedName>
</protein>
<dbReference type="Proteomes" id="UP001139451">
    <property type="component" value="Unassembled WGS sequence"/>
</dbReference>
<comment type="similarity">
    <text evidence="1">Belongs to the short-chain dehydrogenases/reductases (SDR) family.</text>
</comment>
<dbReference type="CDD" id="cd05233">
    <property type="entry name" value="SDR_c"/>
    <property type="match status" value="1"/>
</dbReference>
<dbReference type="SUPFAM" id="SSF51735">
    <property type="entry name" value="NAD(P)-binding Rossmann-fold domains"/>
    <property type="match status" value="1"/>
</dbReference>
<evidence type="ECO:0000256" key="1">
    <source>
        <dbReference type="ARBA" id="ARBA00006484"/>
    </source>
</evidence>
<evidence type="ECO:0000256" key="2">
    <source>
        <dbReference type="ARBA" id="ARBA00023002"/>
    </source>
</evidence>
<dbReference type="PRINTS" id="PR00080">
    <property type="entry name" value="SDRFAMILY"/>
</dbReference>
<proteinExistence type="inferred from homology"/>
<accession>A0A9X2HQZ7</accession>
<dbReference type="GO" id="GO:0016616">
    <property type="term" value="F:oxidoreductase activity, acting on the CH-OH group of donors, NAD or NADP as acceptor"/>
    <property type="evidence" value="ECO:0007669"/>
    <property type="project" value="TreeGrafter"/>
</dbReference>
<gene>
    <name evidence="3" type="ORF">M9978_07515</name>
</gene>
<dbReference type="PANTHER" id="PTHR42760">
    <property type="entry name" value="SHORT-CHAIN DEHYDROGENASES/REDUCTASES FAMILY MEMBER"/>
    <property type="match status" value="1"/>
</dbReference>
<dbReference type="Gene3D" id="3.40.50.720">
    <property type="entry name" value="NAD(P)-binding Rossmann-like Domain"/>
    <property type="match status" value="1"/>
</dbReference>
<evidence type="ECO:0000313" key="3">
    <source>
        <dbReference type="EMBL" id="MCP3730275.1"/>
    </source>
</evidence>
<keyword evidence="4" id="KW-1185">Reference proteome</keyword>
<dbReference type="RefSeq" id="WP_254292388.1">
    <property type="nucleotide sequence ID" value="NZ_JAMLDX010000004.1"/>
</dbReference>
<comment type="caution">
    <text evidence="3">The sequence shown here is derived from an EMBL/GenBank/DDBJ whole genome shotgun (WGS) entry which is preliminary data.</text>
</comment>
<dbReference type="PANTHER" id="PTHR42760:SF133">
    <property type="entry name" value="3-OXOACYL-[ACYL-CARRIER-PROTEIN] REDUCTASE"/>
    <property type="match status" value="1"/>
</dbReference>
<dbReference type="PRINTS" id="PR00081">
    <property type="entry name" value="GDHRDH"/>
</dbReference>
<reference evidence="3" key="1">
    <citation type="submission" date="2022-05" db="EMBL/GenBank/DDBJ databases">
        <title>Sphingomonas sp. strain MG17 Genome sequencing and assembly.</title>
        <authorList>
            <person name="Kim I."/>
        </authorList>
    </citation>
    <scope>NUCLEOTIDE SEQUENCE</scope>
    <source>
        <strain evidence="3">MG17</strain>
    </source>
</reference>
<evidence type="ECO:0000313" key="4">
    <source>
        <dbReference type="Proteomes" id="UP001139451"/>
    </source>
</evidence>
<dbReference type="FunFam" id="3.40.50.720:FF:000084">
    <property type="entry name" value="Short-chain dehydrogenase reductase"/>
    <property type="match status" value="1"/>
</dbReference>
<name>A0A9X2HQZ7_9SPHN</name>
<dbReference type="EMBL" id="JAMLDX010000004">
    <property type="protein sequence ID" value="MCP3730275.1"/>
    <property type="molecule type" value="Genomic_DNA"/>
</dbReference>
<sequence>MSEERLAGKVCVITGTGGSMGRVAALQFAKQGGKIVGCDINVEQDAETTALVRAAGGEMTSIAPCDLTREDDCAALVELAIASYGRIDVLYNNAAMAYFEPMESIGIDSWSKTIDQELNLAFLLTRAAWPHLSERGGCIVNVGSTCGMLGYATLPSVAHAAAKGGVIAMTRQMAAEGRHQGIRVNSISPGLTQTHQTVPLLAEQRLAEPLLAKIMLGRVAQPEEIIATALFLASDESSYITGVNLPVDGGMTAW</sequence>
<organism evidence="3 4">
    <name type="scientific">Sphingomonas tagetis</name>
    <dbReference type="NCBI Taxonomy" id="2949092"/>
    <lineage>
        <taxon>Bacteria</taxon>
        <taxon>Pseudomonadati</taxon>
        <taxon>Pseudomonadota</taxon>
        <taxon>Alphaproteobacteria</taxon>
        <taxon>Sphingomonadales</taxon>
        <taxon>Sphingomonadaceae</taxon>
        <taxon>Sphingomonas</taxon>
    </lineage>
</organism>
<dbReference type="Pfam" id="PF13561">
    <property type="entry name" value="adh_short_C2"/>
    <property type="match status" value="1"/>
</dbReference>
<keyword evidence="2" id="KW-0560">Oxidoreductase</keyword>
<dbReference type="AlphaFoldDB" id="A0A9X2HQZ7"/>
<dbReference type="InterPro" id="IPR002347">
    <property type="entry name" value="SDR_fam"/>
</dbReference>
<dbReference type="InterPro" id="IPR036291">
    <property type="entry name" value="NAD(P)-bd_dom_sf"/>
</dbReference>